<dbReference type="GO" id="GO:0007155">
    <property type="term" value="P:cell adhesion"/>
    <property type="evidence" value="ECO:0007669"/>
    <property type="project" value="InterPro"/>
</dbReference>
<dbReference type="InterPro" id="IPR013519">
    <property type="entry name" value="Int_alpha_beta-p"/>
</dbReference>
<reference evidence="6 7" key="1">
    <citation type="submission" date="2019-07" db="EMBL/GenBank/DDBJ databases">
        <title>The draft genome sequence of Aquimarina algiphila M91.</title>
        <authorList>
            <person name="Meng X."/>
        </authorList>
    </citation>
    <scope>NUCLEOTIDE SEQUENCE [LARGE SCALE GENOMIC DNA]</scope>
    <source>
        <strain evidence="6 7">M91</strain>
    </source>
</reference>
<evidence type="ECO:0000256" key="4">
    <source>
        <dbReference type="ARBA" id="ARBA00023180"/>
    </source>
</evidence>
<evidence type="ECO:0000259" key="5">
    <source>
        <dbReference type="PROSITE" id="PS50825"/>
    </source>
</evidence>
<keyword evidence="7" id="KW-1185">Reference proteome</keyword>
<keyword evidence="2" id="KW-0677">Repeat</keyword>
<keyword evidence="4" id="KW-0325">Glycoprotein</keyword>
<evidence type="ECO:0000256" key="1">
    <source>
        <dbReference type="ARBA" id="ARBA00022729"/>
    </source>
</evidence>
<comment type="caution">
    <text evidence="6">The sequence shown here is derived from an EMBL/GenBank/DDBJ whole genome shotgun (WGS) entry which is preliminary data.</text>
</comment>
<dbReference type="SMART" id="SM00191">
    <property type="entry name" value="Int_alpha"/>
    <property type="match status" value="11"/>
</dbReference>
<dbReference type="PANTHER" id="PTHR23221">
    <property type="entry name" value="GLYCOSYLPHOSPHATIDYLINOSITOL PHOSPHOLIPASE D"/>
    <property type="match status" value="1"/>
</dbReference>
<evidence type="ECO:0000313" key="7">
    <source>
        <dbReference type="Proteomes" id="UP000318833"/>
    </source>
</evidence>
<dbReference type="PROSITE" id="PS51257">
    <property type="entry name" value="PROKAR_LIPOPROTEIN"/>
    <property type="match status" value="1"/>
</dbReference>
<sequence length="1025" mass="107580">MGNTSKNVFTTKLKLNLVGLILIFNASISFGQGCPEVPISGIDETNSFVVEGENEQDDLGYSVKDAGDVNGDGISDIIIGAPFVDSGSIEDVGEAYVIFGGSGVSSTSFDITSLNGTNGFIIRGTNQNDRLGTSVSTAGDFNDDGVDDIIIGSSSFPNVGNTIVIFGTNTVFSSLYTISDINAGNGIIISGEGSDNFGESVSFAGDVNDDGVDDVTINAPLYDGSGFRNNGRTYVIFGSSTITNIDVSALDGNNGFVINGFPQNDSGSQSKVSDAGDIDNDGIDDIILGFPGYDEGSNLSTGRVCVIYGNSIGFSASLNLLSLDGSNGFSILGEEANTALGFSVGAAEDFNNDGINDFIVGAPRKDVNTIRDIGEAYVIYGRGSFPSTFNSSDLNGANSMTIRGIQRPDYIRNSGFNNLGYAVDGLHDINDDGISDIIVSATGGGAGNQGGAYVIFGSSSNPDIINAGEVFGNVGYQVFEDERFSRQRFGQSVSSIGDFNADGINDFIVGAIRSATSFRNNGKAYVFYGETFDLDDSELPTISCPSNQELYANAVLPNYIHFLPSVSDNCTYNTDMTYSQNPPEGTPFISDTNVTITVTDRSGNMETCTFLVSLKTTTAEIDCNTTSFSVNDLNGTNGLILYGEKALSRTGTDVNSLGDVNGDGIDDFIVAARGEDLSFAGPYGTDFIDIIGGGYVVFGTASGFPPNINLKMLNGSNGFIIRDDTAYSSQPNTAFAASSAGDINNDGINDIMVSDPFRKTSLGSELGYNYIIFGRATGFPLEFNLSTLNGSNGFTVIGADPFERPGYALDTVGDINNDGIDDIALSEGSGSGSSLTGKCHILYGNSSGFPAIIRVNEIDGSNGFTIVGDVGTSGKIGYYVAGLGDINGDAIDDITIGGNKARKFVVFGRPRGSSFPATLNVDELDGINGFAVEHSLESLSLEVSKAGDINNDGFNDVTFGGRYVLFGRNAFPSIFDLVNLDGTNGFSFSSNVSNLNYAGDFNNDGYDDLIFGRSSSYYVIYGKET</sequence>
<name>A0A554VL96_9FLAO</name>
<dbReference type="InterPro" id="IPR003410">
    <property type="entry name" value="HYR_dom"/>
</dbReference>
<evidence type="ECO:0000256" key="3">
    <source>
        <dbReference type="ARBA" id="ARBA00022801"/>
    </source>
</evidence>
<organism evidence="6 7">
    <name type="scientific">Aquimarina algiphila</name>
    <dbReference type="NCBI Taxonomy" id="2047982"/>
    <lineage>
        <taxon>Bacteria</taxon>
        <taxon>Pseudomonadati</taxon>
        <taxon>Bacteroidota</taxon>
        <taxon>Flavobacteriia</taxon>
        <taxon>Flavobacteriales</taxon>
        <taxon>Flavobacteriaceae</taxon>
        <taxon>Aquimarina</taxon>
    </lineage>
</organism>
<dbReference type="EMBL" id="VLNR01000018">
    <property type="protein sequence ID" value="TSE08870.1"/>
    <property type="molecule type" value="Genomic_DNA"/>
</dbReference>
<dbReference type="GO" id="GO:0008305">
    <property type="term" value="C:integrin complex"/>
    <property type="evidence" value="ECO:0007669"/>
    <property type="project" value="InterPro"/>
</dbReference>
<proteinExistence type="predicted"/>
<dbReference type="Proteomes" id="UP000318833">
    <property type="component" value="Unassembled WGS sequence"/>
</dbReference>
<dbReference type="GO" id="GO:0016787">
    <property type="term" value="F:hydrolase activity"/>
    <property type="evidence" value="ECO:0007669"/>
    <property type="project" value="UniProtKB-KW"/>
</dbReference>
<dbReference type="InterPro" id="IPR013517">
    <property type="entry name" value="FG-GAP"/>
</dbReference>
<keyword evidence="1" id="KW-0732">Signal</keyword>
<feature type="domain" description="HYR" evidence="5">
    <location>
        <begin position="535"/>
        <end position="616"/>
    </location>
</feature>
<dbReference type="Pfam" id="PF02494">
    <property type="entry name" value="HYR"/>
    <property type="match status" value="1"/>
</dbReference>
<evidence type="ECO:0000256" key="2">
    <source>
        <dbReference type="ARBA" id="ARBA00022737"/>
    </source>
</evidence>
<dbReference type="RefSeq" id="WP_143916415.1">
    <property type="nucleotide sequence ID" value="NZ_CANMIK010000019.1"/>
</dbReference>
<dbReference type="Pfam" id="PF01839">
    <property type="entry name" value="FG-GAP"/>
    <property type="match status" value="3"/>
</dbReference>
<gene>
    <name evidence="6" type="ORF">FOF46_10380</name>
</gene>
<keyword evidence="3" id="KW-0378">Hydrolase</keyword>
<dbReference type="PROSITE" id="PS50825">
    <property type="entry name" value="HYR"/>
    <property type="match status" value="1"/>
</dbReference>
<evidence type="ECO:0000313" key="6">
    <source>
        <dbReference type="EMBL" id="TSE08870.1"/>
    </source>
</evidence>
<protein>
    <submittedName>
        <fullName evidence="6">HYR domain-containing protein</fullName>
    </submittedName>
</protein>
<dbReference type="PRINTS" id="PR01185">
    <property type="entry name" value="INTEGRINA"/>
</dbReference>
<dbReference type="InterPro" id="IPR028994">
    <property type="entry name" value="Integrin_alpha_N"/>
</dbReference>
<dbReference type="SUPFAM" id="SSF69318">
    <property type="entry name" value="Integrin alpha N-terminal domain"/>
    <property type="match status" value="2"/>
</dbReference>
<dbReference type="PANTHER" id="PTHR23221:SF7">
    <property type="entry name" value="PHOSPHATIDYLINOSITOL-GLYCAN-SPECIFIC PHOSPHOLIPASE D"/>
    <property type="match status" value="1"/>
</dbReference>
<dbReference type="OrthoDB" id="1152760at2"/>
<dbReference type="Gene3D" id="2.130.10.130">
    <property type="entry name" value="Integrin alpha, N-terminal"/>
    <property type="match status" value="7"/>
</dbReference>
<dbReference type="InterPro" id="IPR000413">
    <property type="entry name" value="Integrin_alpha"/>
</dbReference>
<accession>A0A554VL96</accession>
<dbReference type="PROSITE" id="PS51470">
    <property type="entry name" value="FG_GAP"/>
    <property type="match status" value="5"/>
</dbReference>
<dbReference type="AlphaFoldDB" id="A0A554VL96"/>